<name>A0AAW6RH60_9BURK</name>
<dbReference type="RefSeq" id="WP_279524458.1">
    <property type="nucleotide sequence ID" value="NZ_JARVII010000013.1"/>
</dbReference>
<accession>A0AAW6RH60</accession>
<reference evidence="1 2" key="1">
    <citation type="submission" date="2023-04" db="EMBL/GenBank/DDBJ databases">
        <title>Ottowia paracancer sp. nov., isolated from human stomach.</title>
        <authorList>
            <person name="Song Y."/>
        </authorList>
    </citation>
    <scope>NUCLEOTIDE SEQUENCE [LARGE SCALE GENOMIC DNA]</scope>
    <source>
        <strain evidence="1 2">10c7w1</strain>
    </source>
</reference>
<dbReference type="Proteomes" id="UP001237156">
    <property type="component" value="Unassembled WGS sequence"/>
</dbReference>
<organism evidence="1 2">
    <name type="scientific">Ottowia cancrivicina</name>
    <dbReference type="NCBI Taxonomy" id="3040346"/>
    <lineage>
        <taxon>Bacteria</taxon>
        <taxon>Pseudomonadati</taxon>
        <taxon>Pseudomonadota</taxon>
        <taxon>Betaproteobacteria</taxon>
        <taxon>Burkholderiales</taxon>
        <taxon>Comamonadaceae</taxon>
        <taxon>Ottowia</taxon>
    </lineage>
</organism>
<protein>
    <submittedName>
        <fullName evidence="1">Uncharacterized protein</fullName>
    </submittedName>
</protein>
<dbReference type="AlphaFoldDB" id="A0AAW6RH60"/>
<proteinExistence type="predicted"/>
<evidence type="ECO:0000313" key="1">
    <source>
        <dbReference type="EMBL" id="MDG9699585.1"/>
    </source>
</evidence>
<comment type="caution">
    <text evidence="1">The sequence shown here is derived from an EMBL/GenBank/DDBJ whole genome shotgun (WGS) entry which is preliminary data.</text>
</comment>
<evidence type="ECO:0000313" key="2">
    <source>
        <dbReference type="Proteomes" id="UP001237156"/>
    </source>
</evidence>
<sequence length="69" mass="7467">MMGVAAKAGVLGCEKITGVQPFVTRMPSGEPGARSWQEMWVVQCGAAKHNVVIDFRESGMSAADWTIRQ</sequence>
<dbReference type="EMBL" id="JARVII010000013">
    <property type="protein sequence ID" value="MDG9699585.1"/>
    <property type="molecule type" value="Genomic_DNA"/>
</dbReference>
<gene>
    <name evidence="1" type="ORF">QB898_07665</name>
</gene>
<keyword evidence="2" id="KW-1185">Reference proteome</keyword>